<feature type="transmembrane region" description="Helical" evidence="2">
    <location>
        <begin position="49"/>
        <end position="71"/>
    </location>
</feature>
<protein>
    <submittedName>
        <fullName evidence="3">Uncharacterized protein</fullName>
    </submittedName>
</protein>
<dbReference type="EMBL" id="VITR01000016">
    <property type="protein sequence ID" value="TWB36867.1"/>
    <property type="molecule type" value="Genomic_DNA"/>
</dbReference>
<name>A0A560GS57_9PROT</name>
<feature type="transmembrane region" description="Helical" evidence="2">
    <location>
        <begin position="12"/>
        <end position="37"/>
    </location>
</feature>
<dbReference type="AlphaFoldDB" id="A0A560GS57"/>
<evidence type="ECO:0000313" key="4">
    <source>
        <dbReference type="Proteomes" id="UP000315751"/>
    </source>
</evidence>
<organism evidence="3 4">
    <name type="scientific">Nitrospirillum amazonense</name>
    <dbReference type="NCBI Taxonomy" id="28077"/>
    <lineage>
        <taxon>Bacteria</taxon>
        <taxon>Pseudomonadati</taxon>
        <taxon>Pseudomonadota</taxon>
        <taxon>Alphaproteobacteria</taxon>
        <taxon>Rhodospirillales</taxon>
        <taxon>Azospirillaceae</taxon>
        <taxon>Nitrospirillum</taxon>
    </lineage>
</organism>
<dbReference type="Proteomes" id="UP000315751">
    <property type="component" value="Unassembled WGS sequence"/>
</dbReference>
<keyword evidence="2" id="KW-0812">Transmembrane</keyword>
<feature type="region of interest" description="Disordered" evidence="1">
    <location>
        <begin position="78"/>
        <end position="105"/>
    </location>
</feature>
<feature type="region of interest" description="Disordered" evidence="1">
    <location>
        <begin position="117"/>
        <end position="141"/>
    </location>
</feature>
<keyword evidence="2" id="KW-0472">Membrane</keyword>
<keyword evidence="4" id="KW-1185">Reference proteome</keyword>
<evidence type="ECO:0000256" key="1">
    <source>
        <dbReference type="SAM" id="MobiDB-lite"/>
    </source>
</evidence>
<keyword evidence="2" id="KW-1133">Transmembrane helix</keyword>
<accession>A0A560GS57</accession>
<evidence type="ECO:0000313" key="3">
    <source>
        <dbReference type="EMBL" id="TWB36867.1"/>
    </source>
</evidence>
<sequence length="141" mass="14801">MKKDTQILQDVPAFNAITLGLVFGMSELAVYGAAQLLLPDLDLKMDIAILAWGASLMVLGPTLGLAAIYGLHQVRAKGGPGKPSGHALAPVPPGKPGSDDTKPNWFPYDPDSIGMFDTESPYPPVAAPRGTPAARPLETVR</sequence>
<reference evidence="3 4" key="1">
    <citation type="submission" date="2019-06" db="EMBL/GenBank/DDBJ databases">
        <title>Genomic Encyclopedia of Type Strains, Phase IV (KMG-V): Genome sequencing to study the core and pangenomes of soil and plant-associated prokaryotes.</title>
        <authorList>
            <person name="Whitman W."/>
        </authorList>
    </citation>
    <scope>NUCLEOTIDE SEQUENCE [LARGE SCALE GENOMIC DNA]</scope>
    <source>
        <strain evidence="3 4">BR 11622</strain>
    </source>
</reference>
<evidence type="ECO:0000256" key="2">
    <source>
        <dbReference type="SAM" id="Phobius"/>
    </source>
</evidence>
<gene>
    <name evidence="3" type="ORF">FBZ90_11690</name>
</gene>
<comment type="caution">
    <text evidence="3">The sequence shown here is derived from an EMBL/GenBank/DDBJ whole genome shotgun (WGS) entry which is preliminary data.</text>
</comment>
<proteinExistence type="predicted"/>
<dbReference type="RefSeq" id="WP_186455999.1">
    <property type="nucleotide sequence ID" value="NZ_VITR01000016.1"/>
</dbReference>